<protein>
    <submittedName>
        <fullName evidence="1">Uncharacterized protein</fullName>
    </submittedName>
</protein>
<evidence type="ECO:0000313" key="1">
    <source>
        <dbReference type="EMBL" id="KAK4299841.1"/>
    </source>
</evidence>
<evidence type="ECO:0000313" key="2">
    <source>
        <dbReference type="Proteomes" id="UP001292094"/>
    </source>
</evidence>
<sequence length="69" mass="7539">METGRVRDALLEEADLVEWGEKIDKSIPASLITSLVQRLRVSRDANRTGVLVVKKNLVVGPLSPAVLSK</sequence>
<proteinExistence type="predicted"/>
<organism evidence="1 2">
    <name type="scientific">Petrolisthes manimaculis</name>
    <dbReference type="NCBI Taxonomy" id="1843537"/>
    <lineage>
        <taxon>Eukaryota</taxon>
        <taxon>Metazoa</taxon>
        <taxon>Ecdysozoa</taxon>
        <taxon>Arthropoda</taxon>
        <taxon>Crustacea</taxon>
        <taxon>Multicrustacea</taxon>
        <taxon>Malacostraca</taxon>
        <taxon>Eumalacostraca</taxon>
        <taxon>Eucarida</taxon>
        <taxon>Decapoda</taxon>
        <taxon>Pleocyemata</taxon>
        <taxon>Anomura</taxon>
        <taxon>Galatheoidea</taxon>
        <taxon>Porcellanidae</taxon>
        <taxon>Petrolisthes</taxon>
    </lineage>
</organism>
<reference evidence="1" key="1">
    <citation type="submission" date="2023-11" db="EMBL/GenBank/DDBJ databases">
        <title>Genome assemblies of two species of porcelain crab, Petrolisthes cinctipes and Petrolisthes manimaculis (Anomura: Porcellanidae).</title>
        <authorList>
            <person name="Angst P."/>
        </authorList>
    </citation>
    <scope>NUCLEOTIDE SEQUENCE</scope>
    <source>
        <strain evidence="1">PB745_02</strain>
        <tissue evidence="1">Gill</tissue>
    </source>
</reference>
<name>A0AAE1TW80_9EUCA</name>
<accession>A0AAE1TW80</accession>
<dbReference type="EMBL" id="JAWZYT010003166">
    <property type="protein sequence ID" value="KAK4299841.1"/>
    <property type="molecule type" value="Genomic_DNA"/>
</dbReference>
<gene>
    <name evidence="1" type="ORF">Pmani_027913</name>
</gene>
<dbReference type="Proteomes" id="UP001292094">
    <property type="component" value="Unassembled WGS sequence"/>
</dbReference>
<dbReference type="AlphaFoldDB" id="A0AAE1TW80"/>
<keyword evidence="2" id="KW-1185">Reference proteome</keyword>
<comment type="caution">
    <text evidence="1">The sequence shown here is derived from an EMBL/GenBank/DDBJ whole genome shotgun (WGS) entry which is preliminary data.</text>
</comment>